<gene>
    <name evidence="2" type="ORF">CPT_Mendera_272</name>
</gene>
<name>A0A5P8PJ88_9CAUD</name>
<protein>
    <submittedName>
        <fullName evidence="2">Uncharacterized protein</fullName>
    </submittedName>
</protein>
<evidence type="ECO:0000256" key="1">
    <source>
        <dbReference type="SAM" id="Phobius"/>
    </source>
</evidence>
<keyword evidence="1" id="KW-1133">Transmembrane helix</keyword>
<keyword evidence="1" id="KW-0812">Transmembrane</keyword>
<keyword evidence="3" id="KW-1185">Reference proteome</keyword>
<accession>A0A5P8PJ88</accession>
<dbReference type="EMBL" id="MN098328">
    <property type="protein sequence ID" value="QFR56798.1"/>
    <property type="molecule type" value="Genomic_DNA"/>
</dbReference>
<reference evidence="3" key="1">
    <citation type="submission" date="2019-06" db="EMBL/GenBank/DDBJ databases">
        <title>Complete genome sequence of Stenotrophomonas phage Mendera.</title>
        <authorList>
            <person name="Garza K."/>
            <person name="Newkirk H."/>
            <person name="Moreland R."/>
            <person name="Liu M."/>
            <person name="Ramsey J."/>
            <person name="Gonzalez C.F."/>
            <person name="Leavitt J."/>
        </authorList>
    </citation>
    <scope>NUCLEOTIDE SEQUENCE [LARGE SCALE GENOMIC DNA]</scope>
</reference>
<dbReference type="Proteomes" id="UP000326601">
    <property type="component" value="Segment"/>
</dbReference>
<keyword evidence="1" id="KW-0472">Membrane</keyword>
<sequence>MPNEAKIIGFVTVIMMALCIYGCTRDQQKIASWRQECAVKGGAPMSGKGNYPYCLIDGKIVDMRVSP</sequence>
<evidence type="ECO:0000313" key="3">
    <source>
        <dbReference type="Proteomes" id="UP000326601"/>
    </source>
</evidence>
<organism evidence="2 3">
    <name type="scientific">Stenotrophomonas phage Mendera</name>
    <dbReference type="NCBI Taxonomy" id="2650877"/>
    <lineage>
        <taxon>Viruses</taxon>
        <taxon>Duplodnaviria</taxon>
        <taxon>Heunggongvirae</taxon>
        <taxon>Uroviricota</taxon>
        <taxon>Caudoviricetes</taxon>
        <taxon>Menderavirus</taxon>
        <taxon>Menderavirus mendera</taxon>
    </lineage>
</organism>
<evidence type="ECO:0000313" key="2">
    <source>
        <dbReference type="EMBL" id="QFR56798.1"/>
    </source>
</evidence>
<feature type="transmembrane region" description="Helical" evidence="1">
    <location>
        <begin position="6"/>
        <end position="24"/>
    </location>
</feature>
<proteinExistence type="predicted"/>